<keyword evidence="1" id="KW-0472">Membrane</keyword>
<keyword evidence="1" id="KW-1133">Transmembrane helix</keyword>
<feature type="transmembrane region" description="Helical" evidence="1">
    <location>
        <begin position="25"/>
        <end position="52"/>
    </location>
</feature>
<protein>
    <submittedName>
        <fullName evidence="2">Uncharacterized protein</fullName>
    </submittedName>
</protein>
<name>A0A5N6XF74_9EURO</name>
<proteinExistence type="predicted"/>
<keyword evidence="1" id="KW-0812">Transmembrane</keyword>
<evidence type="ECO:0000313" key="2">
    <source>
        <dbReference type="EMBL" id="KAE8331901.1"/>
    </source>
</evidence>
<gene>
    <name evidence="2" type="ORF">BDV39DRAFT_167785</name>
</gene>
<dbReference type="Proteomes" id="UP000325945">
    <property type="component" value="Unassembled WGS sequence"/>
</dbReference>
<evidence type="ECO:0000256" key="1">
    <source>
        <dbReference type="SAM" id="Phobius"/>
    </source>
</evidence>
<evidence type="ECO:0000313" key="3">
    <source>
        <dbReference type="Proteomes" id="UP000325945"/>
    </source>
</evidence>
<accession>A0A5N6XF74</accession>
<dbReference type="AlphaFoldDB" id="A0A5N6XF74"/>
<dbReference type="EMBL" id="ML741767">
    <property type="protein sequence ID" value="KAE8331901.1"/>
    <property type="molecule type" value="Genomic_DNA"/>
</dbReference>
<keyword evidence="3" id="KW-1185">Reference proteome</keyword>
<organism evidence="2 3">
    <name type="scientific">Aspergillus sergii</name>
    <dbReference type="NCBI Taxonomy" id="1034303"/>
    <lineage>
        <taxon>Eukaryota</taxon>
        <taxon>Fungi</taxon>
        <taxon>Dikarya</taxon>
        <taxon>Ascomycota</taxon>
        <taxon>Pezizomycotina</taxon>
        <taxon>Eurotiomycetes</taxon>
        <taxon>Eurotiomycetidae</taxon>
        <taxon>Eurotiales</taxon>
        <taxon>Aspergillaceae</taxon>
        <taxon>Aspergillus</taxon>
        <taxon>Aspergillus subgen. Circumdati</taxon>
    </lineage>
</organism>
<reference evidence="3" key="1">
    <citation type="submission" date="2019-04" db="EMBL/GenBank/DDBJ databases">
        <title>Friends and foes A comparative genomics studyof 23 Aspergillus species from section Flavi.</title>
        <authorList>
            <consortium name="DOE Joint Genome Institute"/>
            <person name="Kjaerbolling I."/>
            <person name="Vesth T."/>
            <person name="Frisvad J.C."/>
            <person name="Nybo J.L."/>
            <person name="Theobald S."/>
            <person name="Kildgaard S."/>
            <person name="Isbrandt T."/>
            <person name="Kuo A."/>
            <person name="Sato A."/>
            <person name="Lyhne E.K."/>
            <person name="Kogle M.E."/>
            <person name="Wiebenga A."/>
            <person name="Kun R.S."/>
            <person name="Lubbers R.J."/>
            <person name="Makela M.R."/>
            <person name="Barry K."/>
            <person name="Chovatia M."/>
            <person name="Clum A."/>
            <person name="Daum C."/>
            <person name="Haridas S."/>
            <person name="He G."/>
            <person name="LaButti K."/>
            <person name="Lipzen A."/>
            <person name="Mondo S."/>
            <person name="Riley R."/>
            <person name="Salamov A."/>
            <person name="Simmons B.A."/>
            <person name="Magnuson J.K."/>
            <person name="Henrissat B."/>
            <person name="Mortensen U.H."/>
            <person name="Larsen T.O."/>
            <person name="Devries R.P."/>
            <person name="Grigoriev I.V."/>
            <person name="Machida M."/>
            <person name="Baker S.E."/>
            <person name="Andersen M.R."/>
        </authorList>
    </citation>
    <scope>NUCLEOTIDE SEQUENCE [LARGE SCALE GENOMIC DNA]</scope>
    <source>
        <strain evidence="3">CBS 130017</strain>
    </source>
</reference>
<sequence>MAGYEELNNRLINDMMSLRPLSGSFLSLQFVLFYFSSLSSFLLSFFLLFTSYTPRGYSNKHRLDTRDAS</sequence>